<gene>
    <name evidence="1" type="ORF">D1639_11465</name>
</gene>
<evidence type="ECO:0000313" key="1">
    <source>
        <dbReference type="EMBL" id="NBI35628.1"/>
    </source>
</evidence>
<accession>A0A7C9NDV6</accession>
<sequence length="130" mass="14568">MAVRTGERVSNGVRIANEAAAWMDGHQREFRDILQRVRYLRVRGHAGRLRDRVAAWCCDNGVRVSAKEGVFVDNSLWAAICRYLVLFDPDLMDDPVRMRHSDVDFVGLGEVAWYDFAADAAGEGADAVAR</sequence>
<dbReference type="AlphaFoldDB" id="A0A7C9NDV6"/>
<dbReference type="EMBL" id="QWKH01000198">
    <property type="protein sequence ID" value="NBI35628.1"/>
    <property type="molecule type" value="Genomic_DNA"/>
</dbReference>
<name>A0A7C9NDV6_9BACT</name>
<proteinExistence type="predicted"/>
<reference evidence="1" key="1">
    <citation type="submission" date="2018-08" db="EMBL/GenBank/DDBJ databases">
        <title>Murine metabolic-syndrome-specific gut microbial biobank.</title>
        <authorList>
            <person name="Liu C."/>
        </authorList>
    </citation>
    <scope>NUCLEOTIDE SEQUENCE [LARGE SCALE GENOMIC DNA]</scope>
    <source>
        <strain evidence="1">Z82</strain>
    </source>
</reference>
<protein>
    <submittedName>
        <fullName evidence="1">Uncharacterized protein</fullName>
    </submittedName>
</protein>
<organism evidence="1">
    <name type="scientific">Muribaculaceae bacterium Z82</name>
    <dbReference type="NCBI Taxonomy" id="2304548"/>
    <lineage>
        <taxon>Bacteria</taxon>
        <taxon>Pseudomonadati</taxon>
        <taxon>Bacteroidota</taxon>
        <taxon>Bacteroidia</taxon>
        <taxon>Bacteroidales</taxon>
        <taxon>Muribaculaceae</taxon>
    </lineage>
</organism>
<comment type="caution">
    <text evidence="1">The sequence shown here is derived from an EMBL/GenBank/DDBJ whole genome shotgun (WGS) entry which is preliminary data.</text>
</comment>